<comment type="caution">
    <text evidence="6">The sequence shown here is derived from an EMBL/GenBank/DDBJ whole genome shotgun (WGS) entry which is preliminary data.</text>
</comment>
<dbReference type="GO" id="GO:0000981">
    <property type="term" value="F:DNA-binding transcription factor activity, RNA polymerase II-specific"/>
    <property type="evidence" value="ECO:0007669"/>
    <property type="project" value="InterPro"/>
</dbReference>
<keyword evidence="2" id="KW-0479">Metal-binding</keyword>
<dbReference type="InterPro" id="IPR007219">
    <property type="entry name" value="XnlR_reg_dom"/>
</dbReference>
<dbReference type="PROSITE" id="PS00463">
    <property type="entry name" value="ZN2_CY6_FUNGAL_1"/>
    <property type="match status" value="1"/>
</dbReference>
<dbReference type="GO" id="GO:0003677">
    <property type="term" value="F:DNA binding"/>
    <property type="evidence" value="ECO:0007669"/>
    <property type="project" value="InterPro"/>
</dbReference>
<name>A0AAJ0DAG1_9PEZI</name>
<evidence type="ECO:0000256" key="1">
    <source>
        <dbReference type="ARBA" id="ARBA00004123"/>
    </source>
</evidence>
<dbReference type="SMART" id="SM00066">
    <property type="entry name" value="GAL4"/>
    <property type="match status" value="1"/>
</dbReference>
<feature type="region of interest" description="Disordered" evidence="4">
    <location>
        <begin position="1"/>
        <end position="25"/>
    </location>
</feature>
<dbReference type="CDD" id="cd12148">
    <property type="entry name" value="fungal_TF_MHR"/>
    <property type="match status" value="1"/>
</dbReference>
<dbReference type="GO" id="GO:0006351">
    <property type="term" value="P:DNA-templated transcription"/>
    <property type="evidence" value="ECO:0007669"/>
    <property type="project" value="InterPro"/>
</dbReference>
<dbReference type="Pfam" id="PF04082">
    <property type="entry name" value="Fungal_trans"/>
    <property type="match status" value="1"/>
</dbReference>
<sequence length="674" mass="76582">MATKQPSDGNMPPVALSQVHEQAPTPAKFACTTCARRKVGCDRTTPRCGNCVKHQAECRYEEPQPSQRQRKRKRKADVELIARITQLEDLLRQHNIDPGPGLDVNEFTPQYKTEEKQLTILSAKPPQKPPPFPSEKIAAESINSVSKSKLPSFSLSDLSCLKFMTSSDLLSFDPLVCSNLLSSSSSAVQLHPEPRHIFRLWQIFTERTNAIIKILHAPSVQQRILDASWNLEACTPSFQALLFGIYLAAIISMTASDCLVHFGEEKNVLIHRYRGGAWQSLLAAGMLETRELEVLQALVIFLSSDPKSDSFTTLSALAVRIALKMGLDRESKSVSVFEQEMRIRLWWYLCTQDVLALYFFVSRDSPITDSILTPNVRLPLNVNDAELHPDMVKLPTEHPRATEMMYVLMRYEGATFGRRMRQKQKEIGLKHFPFHELKQLFEEKYLRHADVSIPLHAAAQAMARYAMAGIRYRLSHFNIPEGSKSDASIFDQAVELLKLNKACSDNHFAKQLLWHNNPSELDAVIYVLSKLRQRQQGERVTQAWELVVHFWNEHIDPFLEDNFVDQGNFFASLADLTLEAWRERKKQLIESHGPTMAEQLTPPCVDQLRKIRRTKSFELQRGADAVGLLYDEADTAGLPSHGLNIDGMSDMYQFGSDFIFDFGFWSDFAQMPGL</sequence>
<dbReference type="GO" id="GO:0008270">
    <property type="term" value="F:zinc ion binding"/>
    <property type="evidence" value="ECO:0007669"/>
    <property type="project" value="InterPro"/>
</dbReference>
<evidence type="ECO:0000313" key="6">
    <source>
        <dbReference type="EMBL" id="KAK3050137.1"/>
    </source>
</evidence>
<dbReference type="AlphaFoldDB" id="A0AAJ0DAG1"/>
<dbReference type="GO" id="GO:0005634">
    <property type="term" value="C:nucleus"/>
    <property type="evidence" value="ECO:0007669"/>
    <property type="project" value="UniProtKB-SubCell"/>
</dbReference>
<evidence type="ECO:0000313" key="7">
    <source>
        <dbReference type="Proteomes" id="UP001271007"/>
    </source>
</evidence>
<comment type="subcellular location">
    <subcellularLocation>
        <location evidence="1">Nucleus</location>
    </subcellularLocation>
</comment>
<protein>
    <recommendedName>
        <fullName evidence="5">Zn(2)-C6 fungal-type domain-containing protein</fullName>
    </recommendedName>
</protein>
<dbReference type="PROSITE" id="PS50048">
    <property type="entry name" value="ZN2_CY6_FUNGAL_2"/>
    <property type="match status" value="1"/>
</dbReference>
<dbReference type="PANTHER" id="PTHR31001:SF85">
    <property type="entry name" value="ZN(II)2CYS6 TRANSCRIPTION FACTOR (EUROFUNG)"/>
    <property type="match status" value="1"/>
</dbReference>
<dbReference type="Gene3D" id="4.10.240.10">
    <property type="entry name" value="Zn(2)-C6 fungal-type DNA-binding domain"/>
    <property type="match status" value="1"/>
</dbReference>
<evidence type="ECO:0000256" key="2">
    <source>
        <dbReference type="ARBA" id="ARBA00022723"/>
    </source>
</evidence>
<keyword evidence="7" id="KW-1185">Reference proteome</keyword>
<accession>A0AAJ0DAG1</accession>
<dbReference type="InterPro" id="IPR001138">
    <property type="entry name" value="Zn2Cys6_DnaBD"/>
</dbReference>
<dbReference type="InterPro" id="IPR050613">
    <property type="entry name" value="Sec_Metabolite_Reg"/>
</dbReference>
<dbReference type="InterPro" id="IPR036864">
    <property type="entry name" value="Zn2-C6_fun-type_DNA-bd_sf"/>
</dbReference>
<reference evidence="6" key="1">
    <citation type="submission" date="2023-04" db="EMBL/GenBank/DDBJ databases">
        <title>Black Yeasts Isolated from many extreme environments.</title>
        <authorList>
            <person name="Coleine C."/>
            <person name="Stajich J.E."/>
            <person name="Selbmann L."/>
        </authorList>
    </citation>
    <scope>NUCLEOTIDE SEQUENCE</scope>
    <source>
        <strain evidence="6">CCFEE 5312</strain>
    </source>
</reference>
<dbReference type="EMBL" id="JAWDJX010000034">
    <property type="protein sequence ID" value="KAK3050137.1"/>
    <property type="molecule type" value="Genomic_DNA"/>
</dbReference>
<evidence type="ECO:0000256" key="4">
    <source>
        <dbReference type="SAM" id="MobiDB-lite"/>
    </source>
</evidence>
<dbReference type="CDD" id="cd00067">
    <property type="entry name" value="GAL4"/>
    <property type="match status" value="1"/>
</dbReference>
<dbReference type="Pfam" id="PF00172">
    <property type="entry name" value="Zn_clus"/>
    <property type="match status" value="1"/>
</dbReference>
<gene>
    <name evidence="6" type="ORF">LTR09_008526</name>
</gene>
<proteinExistence type="predicted"/>
<evidence type="ECO:0000256" key="3">
    <source>
        <dbReference type="ARBA" id="ARBA00023242"/>
    </source>
</evidence>
<feature type="domain" description="Zn(2)-C6 fungal-type" evidence="5">
    <location>
        <begin position="30"/>
        <end position="60"/>
    </location>
</feature>
<evidence type="ECO:0000259" key="5">
    <source>
        <dbReference type="PROSITE" id="PS50048"/>
    </source>
</evidence>
<dbReference type="Proteomes" id="UP001271007">
    <property type="component" value="Unassembled WGS sequence"/>
</dbReference>
<organism evidence="6 7">
    <name type="scientific">Extremus antarcticus</name>
    <dbReference type="NCBI Taxonomy" id="702011"/>
    <lineage>
        <taxon>Eukaryota</taxon>
        <taxon>Fungi</taxon>
        <taxon>Dikarya</taxon>
        <taxon>Ascomycota</taxon>
        <taxon>Pezizomycotina</taxon>
        <taxon>Dothideomycetes</taxon>
        <taxon>Dothideomycetidae</taxon>
        <taxon>Mycosphaerellales</taxon>
        <taxon>Extremaceae</taxon>
        <taxon>Extremus</taxon>
    </lineage>
</organism>
<dbReference type="SUPFAM" id="SSF57701">
    <property type="entry name" value="Zn2/Cys6 DNA-binding domain"/>
    <property type="match status" value="1"/>
</dbReference>
<dbReference type="PANTHER" id="PTHR31001">
    <property type="entry name" value="UNCHARACTERIZED TRANSCRIPTIONAL REGULATORY PROTEIN"/>
    <property type="match status" value="1"/>
</dbReference>
<keyword evidence="3" id="KW-0539">Nucleus</keyword>